<proteinExistence type="predicted"/>
<organism evidence="1 2">
    <name type="scientific">Streptomyces chlorus</name>
    <dbReference type="NCBI Taxonomy" id="887452"/>
    <lineage>
        <taxon>Bacteria</taxon>
        <taxon>Bacillati</taxon>
        <taxon>Actinomycetota</taxon>
        <taxon>Actinomycetes</taxon>
        <taxon>Kitasatosporales</taxon>
        <taxon>Streptomycetaceae</taxon>
        <taxon>Streptomyces</taxon>
    </lineage>
</organism>
<keyword evidence="2" id="KW-1185">Reference proteome</keyword>
<evidence type="ECO:0000313" key="2">
    <source>
        <dbReference type="Proteomes" id="UP001596180"/>
    </source>
</evidence>
<evidence type="ECO:0000313" key="1">
    <source>
        <dbReference type="EMBL" id="MFC5855262.1"/>
    </source>
</evidence>
<protein>
    <submittedName>
        <fullName evidence="1">Uncharacterized protein</fullName>
    </submittedName>
</protein>
<dbReference type="EMBL" id="JBHSOA010000061">
    <property type="protein sequence ID" value="MFC5855262.1"/>
    <property type="molecule type" value="Genomic_DNA"/>
</dbReference>
<dbReference type="RefSeq" id="WP_381367909.1">
    <property type="nucleotide sequence ID" value="NZ_JBHSOA010000061.1"/>
</dbReference>
<name>A0ABW1E386_9ACTN</name>
<dbReference type="Proteomes" id="UP001596180">
    <property type="component" value="Unassembled WGS sequence"/>
</dbReference>
<reference evidence="2" key="1">
    <citation type="journal article" date="2019" name="Int. J. Syst. Evol. Microbiol.">
        <title>The Global Catalogue of Microorganisms (GCM) 10K type strain sequencing project: providing services to taxonomists for standard genome sequencing and annotation.</title>
        <authorList>
            <consortium name="The Broad Institute Genomics Platform"/>
            <consortium name="The Broad Institute Genome Sequencing Center for Infectious Disease"/>
            <person name="Wu L."/>
            <person name="Ma J."/>
        </authorList>
    </citation>
    <scope>NUCLEOTIDE SEQUENCE [LARGE SCALE GENOMIC DNA]</scope>
    <source>
        <strain evidence="2">JCM 10411</strain>
    </source>
</reference>
<accession>A0ABW1E386</accession>
<comment type="caution">
    <text evidence="1">The sequence shown here is derived from an EMBL/GenBank/DDBJ whole genome shotgun (WGS) entry which is preliminary data.</text>
</comment>
<sequence>MWRLDEHALVVEPFGPLTRARRDEITAEGERMLRVMHPDTSYGIRFGAVRQ</sequence>
<gene>
    <name evidence="1" type="ORF">ACFPZI_26815</name>
</gene>